<dbReference type="EC" id="2.7.11.1" evidence="1"/>
<comment type="catalytic activity">
    <reaction evidence="7">
        <text>L-threonyl-[protein] + ATP = O-phospho-L-threonyl-[protein] + ADP + H(+)</text>
        <dbReference type="Rhea" id="RHEA:46608"/>
        <dbReference type="Rhea" id="RHEA-COMP:11060"/>
        <dbReference type="Rhea" id="RHEA-COMP:11605"/>
        <dbReference type="ChEBI" id="CHEBI:15378"/>
        <dbReference type="ChEBI" id="CHEBI:30013"/>
        <dbReference type="ChEBI" id="CHEBI:30616"/>
        <dbReference type="ChEBI" id="CHEBI:61977"/>
        <dbReference type="ChEBI" id="CHEBI:456216"/>
        <dbReference type="EC" id="2.7.11.1"/>
    </reaction>
</comment>
<proteinExistence type="predicted"/>
<dbReference type="Gene3D" id="3.30.200.20">
    <property type="entry name" value="Phosphorylase Kinase, domain 1"/>
    <property type="match status" value="1"/>
</dbReference>
<evidence type="ECO:0000256" key="5">
    <source>
        <dbReference type="ARBA" id="ARBA00022777"/>
    </source>
</evidence>
<sequence>MSRRSQVREDQFVGPYRLEKTLGKGQTGTSLVKMGVHCISGRKVAVKIVNREKLSENVLQKVEREIAIMKLIEHPNVLGLYDVYENRRYLFLILEHVSGGELFDYLVKKGRLSTKEARRFFKQIISAIDFCHSHCIWQVL</sequence>
<gene>
    <name evidence="10" type="ORF">MCOS_LOCUS7501</name>
</gene>
<reference evidence="10 11" key="1">
    <citation type="submission" date="2018-10" db="EMBL/GenBank/DDBJ databases">
        <authorList>
            <consortium name="Pathogen Informatics"/>
        </authorList>
    </citation>
    <scope>NUCLEOTIDE SEQUENCE [LARGE SCALE GENOMIC DNA]</scope>
</reference>
<comment type="catalytic activity">
    <reaction evidence="8">
        <text>L-seryl-[protein] + ATP = O-phospho-L-seryl-[protein] + ADP + H(+)</text>
        <dbReference type="Rhea" id="RHEA:17989"/>
        <dbReference type="Rhea" id="RHEA-COMP:9863"/>
        <dbReference type="Rhea" id="RHEA-COMP:11604"/>
        <dbReference type="ChEBI" id="CHEBI:15378"/>
        <dbReference type="ChEBI" id="CHEBI:29999"/>
        <dbReference type="ChEBI" id="CHEBI:30616"/>
        <dbReference type="ChEBI" id="CHEBI:83421"/>
        <dbReference type="ChEBI" id="CHEBI:456216"/>
        <dbReference type="EC" id="2.7.11.1"/>
    </reaction>
</comment>
<dbReference type="Proteomes" id="UP000267029">
    <property type="component" value="Unassembled WGS sequence"/>
</dbReference>
<dbReference type="SMART" id="SM00220">
    <property type="entry name" value="S_TKc"/>
    <property type="match status" value="1"/>
</dbReference>
<dbReference type="GO" id="GO:0004674">
    <property type="term" value="F:protein serine/threonine kinase activity"/>
    <property type="evidence" value="ECO:0007669"/>
    <property type="project" value="UniProtKB-KW"/>
</dbReference>
<evidence type="ECO:0000313" key="10">
    <source>
        <dbReference type="EMBL" id="VDD81498.1"/>
    </source>
</evidence>
<dbReference type="Pfam" id="PF00069">
    <property type="entry name" value="Pkinase"/>
    <property type="match status" value="1"/>
</dbReference>
<dbReference type="OrthoDB" id="193931at2759"/>
<dbReference type="GO" id="GO:0005737">
    <property type="term" value="C:cytoplasm"/>
    <property type="evidence" value="ECO:0007669"/>
    <property type="project" value="TreeGrafter"/>
</dbReference>
<dbReference type="PANTHER" id="PTHR24346">
    <property type="entry name" value="MAP/MICROTUBULE AFFINITY-REGULATING KINASE"/>
    <property type="match status" value="1"/>
</dbReference>
<evidence type="ECO:0000259" key="9">
    <source>
        <dbReference type="PROSITE" id="PS50011"/>
    </source>
</evidence>
<evidence type="ECO:0000313" key="11">
    <source>
        <dbReference type="Proteomes" id="UP000267029"/>
    </source>
</evidence>
<feature type="domain" description="Protein kinase" evidence="9">
    <location>
        <begin position="16"/>
        <end position="140"/>
    </location>
</feature>
<keyword evidence="2" id="KW-0723">Serine/threonine-protein kinase</keyword>
<dbReference type="Gene3D" id="1.10.510.10">
    <property type="entry name" value="Transferase(Phosphotransferase) domain 1"/>
    <property type="match status" value="1"/>
</dbReference>
<dbReference type="AlphaFoldDB" id="A0A0R3UJ45"/>
<dbReference type="InterPro" id="IPR000719">
    <property type="entry name" value="Prot_kinase_dom"/>
</dbReference>
<keyword evidence="4" id="KW-0547">Nucleotide-binding</keyword>
<evidence type="ECO:0000256" key="6">
    <source>
        <dbReference type="ARBA" id="ARBA00022840"/>
    </source>
</evidence>
<dbReference type="PANTHER" id="PTHR24346:SF36">
    <property type="entry name" value="SERINE_THREONINE-PROTEIN KINASE BRSK1 ISOFORM X1-RELATED"/>
    <property type="match status" value="1"/>
</dbReference>
<organism evidence="10 11">
    <name type="scientific">Mesocestoides corti</name>
    <name type="common">Flatworm</name>
    <dbReference type="NCBI Taxonomy" id="53468"/>
    <lineage>
        <taxon>Eukaryota</taxon>
        <taxon>Metazoa</taxon>
        <taxon>Spiralia</taxon>
        <taxon>Lophotrochozoa</taxon>
        <taxon>Platyhelminthes</taxon>
        <taxon>Cestoda</taxon>
        <taxon>Eucestoda</taxon>
        <taxon>Cyclophyllidea</taxon>
        <taxon>Mesocestoididae</taxon>
        <taxon>Mesocestoides</taxon>
    </lineage>
</organism>
<dbReference type="EMBL" id="UXSR01005374">
    <property type="protein sequence ID" value="VDD81498.1"/>
    <property type="molecule type" value="Genomic_DNA"/>
</dbReference>
<evidence type="ECO:0000256" key="2">
    <source>
        <dbReference type="ARBA" id="ARBA00022527"/>
    </source>
</evidence>
<dbReference type="PROSITE" id="PS50011">
    <property type="entry name" value="PROTEIN_KINASE_DOM"/>
    <property type="match status" value="1"/>
</dbReference>
<accession>A0A0R3UJ45</accession>
<dbReference type="STRING" id="53468.A0A0R3UJ45"/>
<protein>
    <recommendedName>
        <fullName evidence="1">non-specific serine/threonine protein kinase</fullName>
        <ecNumber evidence="1">2.7.11.1</ecNumber>
    </recommendedName>
</protein>
<evidence type="ECO:0000256" key="8">
    <source>
        <dbReference type="ARBA" id="ARBA00048679"/>
    </source>
</evidence>
<evidence type="ECO:0000256" key="7">
    <source>
        <dbReference type="ARBA" id="ARBA00047899"/>
    </source>
</evidence>
<keyword evidence="3" id="KW-0808">Transferase</keyword>
<dbReference type="FunFam" id="3.30.200.20:FF:000003">
    <property type="entry name" value="Non-specific serine/threonine protein kinase"/>
    <property type="match status" value="1"/>
</dbReference>
<keyword evidence="11" id="KW-1185">Reference proteome</keyword>
<evidence type="ECO:0000256" key="1">
    <source>
        <dbReference type="ARBA" id="ARBA00012513"/>
    </source>
</evidence>
<dbReference type="SUPFAM" id="SSF56112">
    <property type="entry name" value="Protein kinase-like (PK-like)"/>
    <property type="match status" value="1"/>
</dbReference>
<keyword evidence="6" id="KW-0067">ATP-binding</keyword>
<dbReference type="InterPro" id="IPR011009">
    <property type="entry name" value="Kinase-like_dom_sf"/>
</dbReference>
<name>A0A0R3UJ45_MESCO</name>
<evidence type="ECO:0000256" key="3">
    <source>
        <dbReference type="ARBA" id="ARBA00022679"/>
    </source>
</evidence>
<keyword evidence="5" id="KW-0418">Kinase</keyword>
<dbReference type="GO" id="GO:0005524">
    <property type="term" value="F:ATP binding"/>
    <property type="evidence" value="ECO:0007669"/>
    <property type="project" value="UniProtKB-KW"/>
</dbReference>
<evidence type="ECO:0000256" key="4">
    <source>
        <dbReference type="ARBA" id="ARBA00022741"/>
    </source>
</evidence>
<dbReference type="GO" id="GO:0035556">
    <property type="term" value="P:intracellular signal transduction"/>
    <property type="evidence" value="ECO:0007669"/>
    <property type="project" value="TreeGrafter"/>
</dbReference>